<dbReference type="Gene3D" id="3.30.70.2050">
    <property type="match status" value="1"/>
</dbReference>
<dbReference type="Gene3D" id="3.30.70.2060">
    <property type="match status" value="1"/>
</dbReference>
<proteinExistence type="predicted"/>
<reference evidence="1 2" key="2">
    <citation type="journal article" date="2013" name="Int. J. Syst. Evol. Microbiol.">
        <title>Methylophaga nitratireducenticrescens sp. nov. and Methylophaga frappieri sp. nov., isolated from the biofilm of the methanol-fed denitrification system treating the seawater at the Montreal Biodome.</title>
        <authorList>
            <person name="Villeneuve C."/>
            <person name="Martineau C."/>
            <person name="Mauffrey F."/>
            <person name="Villemur R."/>
        </authorList>
    </citation>
    <scope>NUCLEOTIDE SEQUENCE [LARGE SCALE GENOMIC DNA]</scope>
    <source>
        <strain evidence="1 2">JAM1</strain>
    </source>
</reference>
<dbReference type="HOGENOM" id="CLU_096026_0_0_6"/>
<dbReference type="PATRIC" id="fig|754476.3.peg.459"/>
<protein>
    <submittedName>
        <fullName evidence="1">Nitrous oxide reductase maturation protein, outer-membrane lipoprotein NosL</fullName>
    </submittedName>
</protein>
<keyword evidence="2" id="KW-1185">Reference proteome</keyword>
<dbReference type="RefSeq" id="WP_014705688.1">
    <property type="nucleotide sequence ID" value="NC_017857.3"/>
</dbReference>
<dbReference type="PROSITE" id="PS51257">
    <property type="entry name" value="PROKAR_LIPOPROTEIN"/>
    <property type="match status" value="1"/>
</dbReference>
<dbReference type="PANTHER" id="PTHR41247:SF1">
    <property type="entry name" value="HTH-TYPE TRANSCRIPTIONAL REPRESSOR YCNK"/>
    <property type="match status" value="1"/>
</dbReference>
<dbReference type="eggNOG" id="COG4314">
    <property type="taxonomic scope" value="Bacteria"/>
</dbReference>
<accession>I1XFZ4</accession>
<keyword evidence="1" id="KW-0449">Lipoprotein</keyword>
<dbReference type="Proteomes" id="UP000009144">
    <property type="component" value="Chromosome"/>
</dbReference>
<dbReference type="AlphaFoldDB" id="I1XFZ4"/>
<evidence type="ECO:0000313" key="2">
    <source>
        <dbReference type="Proteomes" id="UP000009144"/>
    </source>
</evidence>
<sequence>MTLSKKIRPLMVAIVLIITACGESPSELTLVQHAVKVESGDECHQCGMIIKHFPGPKGQLYQRGTEQVLKFCSTRDMFAYLLDPEHQHAIQTVYVHDMAQTSWDAPDDEFYIDARQAWFVIGHRQQGAMGPTLASFAEKEIANRFAKEYGGTVLAFEAITQAKISGRETK</sequence>
<evidence type="ECO:0000313" key="1">
    <source>
        <dbReference type="EMBL" id="AFI83313.1"/>
    </source>
</evidence>
<dbReference type="STRING" id="754476.Q7A_464"/>
<dbReference type="EMBL" id="CP003390">
    <property type="protein sequence ID" value="AFI83313.1"/>
    <property type="molecule type" value="Genomic_DNA"/>
</dbReference>
<organism evidence="1 2">
    <name type="scientific">Methylophaga nitratireducenticrescens</name>
    <dbReference type="NCBI Taxonomy" id="754476"/>
    <lineage>
        <taxon>Bacteria</taxon>
        <taxon>Pseudomonadati</taxon>
        <taxon>Pseudomonadota</taxon>
        <taxon>Gammaproteobacteria</taxon>
        <taxon>Thiotrichales</taxon>
        <taxon>Piscirickettsiaceae</taxon>
        <taxon>Methylophaga</taxon>
    </lineage>
</organism>
<dbReference type="Pfam" id="PF05573">
    <property type="entry name" value="NosL"/>
    <property type="match status" value="1"/>
</dbReference>
<name>I1XFZ4_METNJ</name>
<dbReference type="PANTHER" id="PTHR41247">
    <property type="entry name" value="HTH-TYPE TRANSCRIPTIONAL REPRESSOR YCNK"/>
    <property type="match status" value="1"/>
</dbReference>
<dbReference type="KEGG" id="mej:Q7A_464"/>
<reference evidence="1 2" key="1">
    <citation type="journal article" date="2012" name="J. Bacteriol.">
        <title>Complete genome sequences of Methylophaga sp. strain JAM1 and Methylophaga sp. strain JAM7.</title>
        <authorList>
            <person name="Villeneuve C."/>
            <person name="Martineau C."/>
            <person name="Mauffrey F."/>
            <person name="Villemur R."/>
        </authorList>
    </citation>
    <scope>NUCLEOTIDE SEQUENCE [LARGE SCALE GENOMIC DNA]</scope>
    <source>
        <strain evidence="1 2">JAM1</strain>
    </source>
</reference>
<dbReference type="SUPFAM" id="SSF160387">
    <property type="entry name" value="NosL/MerB-like"/>
    <property type="match status" value="1"/>
</dbReference>
<dbReference type="InterPro" id="IPR008719">
    <property type="entry name" value="N2O_reductase_NosL"/>
</dbReference>
<dbReference type="OrthoDB" id="982633at2"/>
<gene>
    <name evidence="1" type="ordered locus">Q7A_464</name>
</gene>